<name>A0A0R2MTR0_9LACO</name>
<dbReference type="SUPFAM" id="SSF49899">
    <property type="entry name" value="Concanavalin A-like lectins/glucanases"/>
    <property type="match status" value="1"/>
</dbReference>
<dbReference type="PATRIC" id="fig|1293598.4.peg.626"/>
<dbReference type="EMBL" id="JQCE01000027">
    <property type="protein sequence ID" value="KRO16897.1"/>
    <property type="molecule type" value="Genomic_DNA"/>
</dbReference>
<keyword evidence="2" id="KW-1185">Reference proteome</keyword>
<comment type="caution">
    <text evidence="1">The sequence shown here is derived from an EMBL/GenBank/DDBJ whole genome shotgun (WGS) entry which is preliminary data.</text>
</comment>
<dbReference type="STRING" id="1293598.IV56_GL000584"/>
<reference evidence="1 2" key="1">
    <citation type="journal article" date="2015" name="Genome Announc.">
        <title>Expanding the biotechnology potential of lactobacilli through comparative genomics of 213 strains and associated genera.</title>
        <authorList>
            <person name="Sun Z."/>
            <person name="Harris H.M."/>
            <person name="McCann A."/>
            <person name="Guo C."/>
            <person name="Argimon S."/>
            <person name="Zhang W."/>
            <person name="Yang X."/>
            <person name="Jeffery I.B."/>
            <person name="Cooney J.C."/>
            <person name="Kagawa T.F."/>
            <person name="Liu W."/>
            <person name="Song Y."/>
            <person name="Salvetti E."/>
            <person name="Wrobel A."/>
            <person name="Rasinkangas P."/>
            <person name="Parkhill J."/>
            <person name="Rea M.C."/>
            <person name="O'Sullivan O."/>
            <person name="Ritari J."/>
            <person name="Douillard F.P."/>
            <person name="Paul Ross R."/>
            <person name="Yang R."/>
            <person name="Briner A.E."/>
            <person name="Felis G.E."/>
            <person name="de Vos W.M."/>
            <person name="Barrangou R."/>
            <person name="Klaenhammer T.R."/>
            <person name="Caufield P.W."/>
            <person name="Cui Y."/>
            <person name="Zhang H."/>
            <person name="O'Toole P.W."/>
        </authorList>
    </citation>
    <scope>NUCLEOTIDE SEQUENCE [LARGE SCALE GENOMIC DNA]</scope>
    <source>
        <strain evidence="1 2">DSM 24301</strain>
    </source>
</reference>
<organism evidence="1 2">
    <name type="scientific">Lacticaseibacillus saniviri JCM 17471 = DSM 24301</name>
    <dbReference type="NCBI Taxonomy" id="1293598"/>
    <lineage>
        <taxon>Bacteria</taxon>
        <taxon>Bacillati</taxon>
        <taxon>Bacillota</taxon>
        <taxon>Bacilli</taxon>
        <taxon>Lactobacillales</taxon>
        <taxon>Lactobacillaceae</taxon>
        <taxon>Lacticaseibacillus</taxon>
    </lineage>
</organism>
<accession>A0A0R2MTR0</accession>
<dbReference type="AlphaFoldDB" id="A0A0R2MTR0"/>
<proteinExistence type="predicted"/>
<evidence type="ECO:0008006" key="3">
    <source>
        <dbReference type="Google" id="ProtNLM"/>
    </source>
</evidence>
<sequence>MRLTNSGSDVGLIVTQSKNKQVGAIWSQSPIFDLSKQSQSMSANILFQPPATGKPGDGMAFVLTADKQTKVGYDGGALGVWGGPDTSPTKPTSAQIAANAIQHSAAIAFDTYADTDTYDGTAGYGNSSVFPAPSQYVGFGYPGLPDMYQIFTSGGKSTPALSFTNKNSGSTTSGLSFPGAAPNTLAQLTTSKWHILEVNWQRNYKDGGTLTYKISDADEAGKHNAIVQSIQWSQADINTIFGSNSPKLYVGFTGTTGDAVQDNVLAFRSLPGIVNAAGTVKVTRPADSTTVTDKTVLHTNDALNYHVSLTYDASSSQSWPANSANKLVMYLPKSKYLIASQRTISVTGSDGSSATVNLDSSSATQFKLSGFDNFLKGTSKTITFDIPVNVDATVDNNTIPVGSTQSFSDNTATMVGDDAQIQVSNPDQTSDPYTIKYQIQNTGKPFVPPALPDLETVPDLHFINTARGLALGPAKANPTVSEFIRGAYTRSDDVQQSANDTSTSNPQKLPYISSSDNLNKIINPSVYDPTGPQLLSAAYKDLTGQTYSSLVINGNKTQSNWNLGLQLSQFKTTDAKEKTLPRPARIVFVSLSGIGKGLPASYLPKPTDATHPAVVTDGASAPTTIMSDSTAQSMKSMGSNTSGDGGFKSGALMGFLYFDQSLPTIQAGSYTAQATWTLSTTP</sequence>
<dbReference type="Gene3D" id="2.60.120.200">
    <property type="match status" value="1"/>
</dbReference>
<dbReference type="InterPro" id="IPR013320">
    <property type="entry name" value="ConA-like_dom_sf"/>
</dbReference>
<evidence type="ECO:0000313" key="2">
    <source>
        <dbReference type="Proteomes" id="UP000050969"/>
    </source>
</evidence>
<gene>
    <name evidence="1" type="ORF">IV56_GL000584</name>
</gene>
<evidence type="ECO:0000313" key="1">
    <source>
        <dbReference type="EMBL" id="KRO16897.1"/>
    </source>
</evidence>
<protein>
    <recommendedName>
        <fullName evidence="3">WxL domain-containing protein</fullName>
    </recommendedName>
</protein>
<dbReference type="Proteomes" id="UP000050969">
    <property type="component" value="Unassembled WGS sequence"/>
</dbReference>